<comment type="caution">
    <text evidence="2">The sequence shown here is derived from an EMBL/GenBank/DDBJ whole genome shotgun (WGS) entry which is preliminary data.</text>
</comment>
<name>A0A5N6JLT7_MONLA</name>
<evidence type="ECO:0000259" key="1">
    <source>
        <dbReference type="Pfam" id="PF12222"/>
    </source>
</evidence>
<dbReference type="PANTHER" id="PTHR31104">
    <property type="entry name" value="PEPTIDE-N4-(N-ACETYL-BETA-GLUCOSAMINYL)ASPARAGINE AMIDASE A PROTEIN"/>
    <property type="match status" value="1"/>
</dbReference>
<dbReference type="Proteomes" id="UP000326757">
    <property type="component" value="Unassembled WGS sequence"/>
</dbReference>
<evidence type="ECO:0000313" key="2">
    <source>
        <dbReference type="EMBL" id="KAB8288200.1"/>
    </source>
</evidence>
<protein>
    <recommendedName>
        <fullName evidence="1">Peptide N-acetyl-beta-D-glucosaminyl asparaginase amidase A N-terminal domain-containing protein</fullName>
    </recommendedName>
</protein>
<dbReference type="EMBL" id="VIGI01000025">
    <property type="protein sequence ID" value="KAB8288200.1"/>
    <property type="molecule type" value="Genomic_DNA"/>
</dbReference>
<feature type="domain" description="Peptide N-acetyl-beta-D-glucosaminyl asparaginase amidase A N-terminal" evidence="1">
    <location>
        <begin position="1"/>
        <end position="170"/>
    </location>
</feature>
<gene>
    <name evidence="2" type="ORF">EYC80_010205</name>
</gene>
<dbReference type="AlphaFoldDB" id="A0A5N6JLT7"/>
<keyword evidence="3" id="KW-1185">Reference proteome</keyword>
<accession>A0A5N6JLT7</accession>
<organism evidence="2 3">
    <name type="scientific">Monilinia laxa</name>
    <name type="common">Brown rot fungus</name>
    <name type="synonym">Sclerotinia laxa</name>
    <dbReference type="NCBI Taxonomy" id="61186"/>
    <lineage>
        <taxon>Eukaryota</taxon>
        <taxon>Fungi</taxon>
        <taxon>Dikarya</taxon>
        <taxon>Ascomycota</taxon>
        <taxon>Pezizomycotina</taxon>
        <taxon>Leotiomycetes</taxon>
        <taxon>Helotiales</taxon>
        <taxon>Sclerotiniaceae</taxon>
        <taxon>Monilinia</taxon>
    </lineage>
</organism>
<reference evidence="2 3" key="1">
    <citation type="submission" date="2019-06" db="EMBL/GenBank/DDBJ databases">
        <title>Genome Sequence of the Brown Rot Fungal Pathogen Monilinia laxa.</title>
        <authorList>
            <person name="De Miccolis Angelini R.M."/>
            <person name="Landi L."/>
            <person name="Abate D."/>
            <person name="Pollastro S."/>
            <person name="Romanazzi G."/>
            <person name="Faretra F."/>
        </authorList>
    </citation>
    <scope>NUCLEOTIDE SEQUENCE [LARGE SCALE GENOMIC DNA]</scope>
    <source>
        <strain evidence="2 3">Mlax316</strain>
    </source>
</reference>
<dbReference type="Pfam" id="PF12222">
    <property type="entry name" value="PNGaseA"/>
    <property type="match status" value="1"/>
</dbReference>
<dbReference type="InterPro" id="IPR056948">
    <property type="entry name" value="PNGaseA_N"/>
</dbReference>
<dbReference type="InterPro" id="IPR021102">
    <property type="entry name" value="PNGase_A"/>
</dbReference>
<evidence type="ECO:0000313" key="3">
    <source>
        <dbReference type="Proteomes" id="UP000326757"/>
    </source>
</evidence>
<sequence>MIIPISSRMGINASFSSAFNVPTAIATITISFPRHAARAIFSLSSTGQGNEEFWWSNFIQSDILTFGPGANAFGYSPFRKVQVLIDGQIADVQWPFPIIFTGGVAPGLWSPVVEIDAFDFEEYEIDITPWLPRLRDGNMHAFSIKVVGLEDNGKNWTILSEITGSSWRTLTISSAVKTQSESQSITWTQSLSHTDQGQFLYFGNAQINQISTSGTDTPTGLVSYSNKYSYPLFANTTATNTPDGNVRFLDNIRRSKNIIITGTSVFPSPLEAFATYTKSSALVLGAVDSALTTTKNGTATLFQSPSQGVSTSFGTTSQEMRLGVVSRDGAMGMQPDTELYYRSIAAVNGTVENDVQSLVGEHFET</sequence>
<proteinExistence type="predicted"/>
<dbReference type="OrthoDB" id="1612078at2759"/>